<dbReference type="OrthoDB" id="2831558at2759"/>
<accession>A0A9W9NAF0</accession>
<dbReference type="EMBL" id="JAPQKR010000005">
    <property type="protein sequence ID" value="KAJ5216265.1"/>
    <property type="molecule type" value="Genomic_DNA"/>
</dbReference>
<evidence type="ECO:0000256" key="3">
    <source>
        <dbReference type="ARBA" id="ARBA00016197"/>
    </source>
</evidence>
<evidence type="ECO:0000256" key="1">
    <source>
        <dbReference type="ARBA" id="ARBA00004173"/>
    </source>
</evidence>
<comment type="similarity">
    <text evidence="2">Belongs to the AIM9 family.</text>
</comment>
<dbReference type="SUPFAM" id="SSF56112">
    <property type="entry name" value="Protein kinase-like (PK-like)"/>
    <property type="match status" value="1"/>
</dbReference>
<sequence>MAQDFLLNGSIQPNLAPRPGNVSDTEKVLDFDPYNYTGARWLLKDNVQRRLRYINFDFNELSEKVLALSDAKSITNCEKIEGSNHRVFTFTLDNGNCTIARLPFKVAGPPSLTTASEVATIRYLQQKTNIPIPKILDWSADASNNIGSEYIISEHAPGTNLYWKWPDMTDDQRVKCIENIYQILKEVVALDFPMYGSIYFANTLTYPTHALDDKFCIGPHCGERYWECGTTKFYHHHGSPTPEPCMPSTPNQTEPVLTPTVPDMLAYANAQINAGLALLPPRTPDPDLTPQPTYQGSIIQHIKLLEAARGVLHAISQDPQLKPQSTPTLLPDVQKRNILISDSDPSVVTAILDWNGAAIEPAFRYASATPDFAHRAAGRPVPNGAVLEKRIHAEEEDAERGRDELCAEAFRDAIRDIPRLNEPRDMHENIFRLYWVCADTWSRGIPSLHHELVELRKDWKGLGFNGTCPYPEPSGEEIKVHEKEYEEMKAVVGLKEVLCTTLNVEVDGWLIEENWDVMQEVHKDLYGKALNEFMNAELEEGEERIGEREVRAMWPFDVPV</sequence>
<evidence type="ECO:0000313" key="8">
    <source>
        <dbReference type="Proteomes" id="UP001150904"/>
    </source>
</evidence>
<dbReference type="AlphaFoldDB" id="A0A9W9NAF0"/>
<keyword evidence="4" id="KW-0809">Transit peptide</keyword>
<organism evidence="7 8">
    <name type="scientific">Penicillium cinerascens</name>
    <dbReference type="NCBI Taxonomy" id="70096"/>
    <lineage>
        <taxon>Eukaryota</taxon>
        <taxon>Fungi</taxon>
        <taxon>Dikarya</taxon>
        <taxon>Ascomycota</taxon>
        <taxon>Pezizomycotina</taxon>
        <taxon>Eurotiomycetes</taxon>
        <taxon>Eurotiomycetidae</taxon>
        <taxon>Eurotiales</taxon>
        <taxon>Aspergillaceae</taxon>
        <taxon>Penicillium</taxon>
    </lineage>
</organism>
<gene>
    <name evidence="7" type="ORF">N7498_002672</name>
</gene>
<name>A0A9W9NAF0_9EURO</name>
<reference evidence="7" key="1">
    <citation type="submission" date="2022-12" db="EMBL/GenBank/DDBJ databases">
        <authorList>
            <person name="Petersen C."/>
        </authorList>
    </citation>
    <scope>NUCLEOTIDE SEQUENCE</scope>
    <source>
        <strain evidence="7">IBT 15544</strain>
    </source>
</reference>
<reference evidence="7" key="2">
    <citation type="journal article" date="2023" name="IMA Fungus">
        <title>Comparative genomic study of the Penicillium genus elucidates a diverse pangenome and 15 lateral gene transfer events.</title>
        <authorList>
            <person name="Petersen C."/>
            <person name="Sorensen T."/>
            <person name="Nielsen M.R."/>
            <person name="Sondergaard T.E."/>
            <person name="Sorensen J.L."/>
            <person name="Fitzpatrick D.A."/>
            <person name="Frisvad J.C."/>
            <person name="Nielsen K.L."/>
        </authorList>
    </citation>
    <scope>NUCLEOTIDE SEQUENCE</scope>
    <source>
        <strain evidence="7">IBT 15544</strain>
    </source>
</reference>
<dbReference type="PANTHER" id="PTHR36091">
    <property type="entry name" value="ALTERED INHERITANCE OF MITOCHONDRIA PROTEIN 9, MITOCHONDRIAL"/>
    <property type="match status" value="1"/>
</dbReference>
<dbReference type="Proteomes" id="UP001150904">
    <property type="component" value="Unassembled WGS sequence"/>
</dbReference>
<protein>
    <recommendedName>
        <fullName evidence="3">Altered inheritance of mitochondria protein 9, mitochondrial</fullName>
    </recommendedName>
    <alternativeName>
        <fullName evidence="6">Found in mitochondrial proteome protein 29</fullName>
    </alternativeName>
</protein>
<comment type="caution">
    <text evidence="7">The sequence shown here is derived from an EMBL/GenBank/DDBJ whole genome shotgun (WGS) entry which is preliminary data.</text>
</comment>
<evidence type="ECO:0000313" key="7">
    <source>
        <dbReference type="EMBL" id="KAJ5216265.1"/>
    </source>
</evidence>
<evidence type="ECO:0000256" key="5">
    <source>
        <dbReference type="ARBA" id="ARBA00023128"/>
    </source>
</evidence>
<dbReference type="InterPro" id="IPR051035">
    <property type="entry name" value="Mito_inheritance_9"/>
</dbReference>
<dbReference type="GO" id="GO:0005739">
    <property type="term" value="C:mitochondrion"/>
    <property type="evidence" value="ECO:0007669"/>
    <property type="project" value="UniProtKB-SubCell"/>
</dbReference>
<dbReference type="GeneID" id="83177035"/>
<dbReference type="RefSeq" id="XP_058312078.1">
    <property type="nucleotide sequence ID" value="XM_058449734.1"/>
</dbReference>
<proteinExistence type="inferred from homology"/>
<evidence type="ECO:0000256" key="2">
    <source>
        <dbReference type="ARBA" id="ARBA00005543"/>
    </source>
</evidence>
<dbReference type="PANTHER" id="PTHR36091:SF1">
    <property type="entry name" value="ALTERED INHERITANCE OF MITOCHONDRIA PROTEIN 9, MITOCHONDRIAL"/>
    <property type="match status" value="1"/>
</dbReference>
<comment type="subcellular location">
    <subcellularLocation>
        <location evidence="1">Mitochondrion</location>
    </subcellularLocation>
</comment>
<evidence type="ECO:0000256" key="6">
    <source>
        <dbReference type="ARBA" id="ARBA00031849"/>
    </source>
</evidence>
<dbReference type="InterPro" id="IPR011009">
    <property type="entry name" value="Kinase-like_dom_sf"/>
</dbReference>
<evidence type="ECO:0000256" key="4">
    <source>
        <dbReference type="ARBA" id="ARBA00022946"/>
    </source>
</evidence>
<keyword evidence="5" id="KW-0496">Mitochondrion</keyword>
<keyword evidence="8" id="KW-1185">Reference proteome</keyword>